<reference evidence="2 3" key="1">
    <citation type="submission" date="2017-02" db="EMBL/GenBank/DDBJ databases">
        <authorList>
            <person name="Peterson S.W."/>
        </authorList>
    </citation>
    <scope>NUCLEOTIDE SEQUENCE [LARGE SCALE GENOMIC DNA]</scope>
    <source>
        <strain evidence="2 3">SRS1_H2-8</strain>
    </source>
</reference>
<evidence type="ECO:0000313" key="2">
    <source>
        <dbReference type="EMBL" id="SJX66315.1"/>
    </source>
</evidence>
<sequence length="541" mass="58531">MTLIRGASRRLITLLLRFRSNVLPLASWRPADRKACICGAAIQDREHILLRCSRTKDERARVLACPPPSERTSLSSILQGGHFADEERRSMYLERLERFLQKAYDSITETNLNNGTYGERRRFRLAAVSNASPSETCQPITLTSTDKATMRSSGAPVPTLILPPIAGPSTSRAAGITMTPMEPIARNKRAAASIGILPPIANGSTAVTTAPIVGLHRAPGGAASTPSVPCASRPTVECSPSTTSSGAAPVPSTRSQVSQPLVDVDNTSITRHADSSSSSIEYLGSNMAADPIAPPDVLQSLSDLSVSLEWDFAQSVDPAEDATFSFIGTRNRWDCKSRGPVDVRRSRGSGGAECSPHGEMKRPRDQRPLVSRPNVDRNAARILDSMSEPARNESLASMPTDEQTPLDETTDHTEPFDIDLVITNIPRGFSTLDMDGLDNAGPGLDNRISLPRPDKGTYGMGLLVPRIDMLILSRALALQDAHPGLRLFTIRSDSWWDTAEDDFSVANIMLSVREGDELLPPSRVEKGSCVEAETEAQTKEK</sequence>
<dbReference type="Proteomes" id="UP000239563">
    <property type="component" value="Chromosome XXI"/>
</dbReference>
<gene>
    <name evidence="2" type="ORF">SRS1_16637</name>
</gene>
<dbReference type="AlphaFoldDB" id="A0A2N8UN41"/>
<feature type="region of interest" description="Disordered" evidence="1">
    <location>
        <begin position="219"/>
        <end position="262"/>
    </location>
</feature>
<proteinExistence type="predicted"/>
<feature type="compositionally biased region" description="Polar residues" evidence="1">
    <location>
        <begin position="394"/>
        <end position="407"/>
    </location>
</feature>
<protein>
    <submittedName>
        <fullName evidence="2">Uncharacterized protein</fullName>
    </submittedName>
</protein>
<feature type="compositionally biased region" description="Polar residues" evidence="1">
    <location>
        <begin position="238"/>
        <end position="262"/>
    </location>
</feature>
<feature type="compositionally biased region" description="Basic and acidic residues" evidence="1">
    <location>
        <begin position="356"/>
        <end position="367"/>
    </location>
</feature>
<organism evidence="2 3">
    <name type="scientific">Sporisorium reilianum f. sp. reilianum</name>
    <dbReference type="NCBI Taxonomy" id="72559"/>
    <lineage>
        <taxon>Eukaryota</taxon>
        <taxon>Fungi</taxon>
        <taxon>Dikarya</taxon>
        <taxon>Basidiomycota</taxon>
        <taxon>Ustilaginomycotina</taxon>
        <taxon>Ustilaginomycetes</taxon>
        <taxon>Ustilaginales</taxon>
        <taxon>Ustilaginaceae</taxon>
        <taxon>Sporisorium</taxon>
    </lineage>
</organism>
<evidence type="ECO:0000256" key="1">
    <source>
        <dbReference type="SAM" id="MobiDB-lite"/>
    </source>
</evidence>
<accession>A0A2N8UN41</accession>
<dbReference type="EMBL" id="LT795074">
    <property type="protein sequence ID" value="SJX66315.1"/>
    <property type="molecule type" value="Genomic_DNA"/>
</dbReference>
<evidence type="ECO:0000313" key="3">
    <source>
        <dbReference type="Proteomes" id="UP000239563"/>
    </source>
</evidence>
<feature type="region of interest" description="Disordered" evidence="1">
    <location>
        <begin position="337"/>
        <end position="415"/>
    </location>
</feature>
<name>A0A2N8UN41_9BASI</name>